<dbReference type="InterPro" id="IPR012910">
    <property type="entry name" value="Plug_dom"/>
</dbReference>
<keyword evidence="11 14" id="KW-0472">Membrane</keyword>
<dbReference type="Proteomes" id="UP000191257">
    <property type="component" value="Plasmid unnamed1"/>
</dbReference>
<evidence type="ECO:0000256" key="12">
    <source>
        <dbReference type="ARBA" id="ARBA00023170"/>
    </source>
</evidence>
<keyword evidence="8" id="KW-0408">Iron</keyword>
<evidence type="ECO:0000256" key="16">
    <source>
        <dbReference type="SAM" id="SignalP"/>
    </source>
</evidence>
<evidence type="ECO:0000256" key="1">
    <source>
        <dbReference type="ARBA" id="ARBA00004571"/>
    </source>
</evidence>
<evidence type="ECO:0000256" key="11">
    <source>
        <dbReference type="ARBA" id="ARBA00023136"/>
    </source>
</evidence>
<evidence type="ECO:0000256" key="9">
    <source>
        <dbReference type="ARBA" id="ARBA00023065"/>
    </source>
</evidence>
<evidence type="ECO:0000313" key="20">
    <source>
        <dbReference type="Proteomes" id="UP000191257"/>
    </source>
</evidence>
<keyword evidence="19" id="KW-0614">Plasmid</keyword>
<evidence type="ECO:0000256" key="13">
    <source>
        <dbReference type="ARBA" id="ARBA00023237"/>
    </source>
</evidence>
<dbReference type="NCBIfam" id="TIGR01783">
    <property type="entry name" value="TonB-siderophor"/>
    <property type="match status" value="1"/>
</dbReference>
<feature type="domain" description="TonB-dependent receptor plug" evidence="18">
    <location>
        <begin position="65"/>
        <end position="166"/>
    </location>
</feature>
<dbReference type="PANTHER" id="PTHR32552:SF68">
    <property type="entry name" value="FERRICHROME OUTER MEMBRANE TRANSPORTER_PHAGE RECEPTOR"/>
    <property type="match status" value="1"/>
</dbReference>
<dbReference type="AlphaFoldDB" id="A0A1V0GMY8"/>
<name>A0A1V0GMY8_9RHOB</name>
<dbReference type="GO" id="GO:0038023">
    <property type="term" value="F:signaling receptor activity"/>
    <property type="evidence" value="ECO:0007669"/>
    <property type="project" value="InterPro"/>
</dbReference>
<evidence type="ECO:0000256" key="4">
    <source>
        <dbReference type="ARBA" id="ARBA00022452"/>
    </source>
</evidence>
<evidence type="ECO:0000313" key="19">
    <source>
        <dbReference type="EMBL" id="ARC35180.1"/>
    </source>
</evidence>
<geneLocation type="plasmid" evidence="19 20">
    <name>unnamed1</name>
</geneLocation>
<comment type="subcellular location">
    <subcellularLocation>
        <location evidence="1 14">Cell outer membrane</location>
        <topology evidence="1 14">Multi-pass membrane protein</topology>
    </subcellularLocation>
</comment>
<keyword evidence="20" id="KW-1185">Reference proteome</keyword>
<dbReference type="InterPro" id="IPR039426">
    <property type="entry name" value="TonB-dep_rcpt-like"/>
</dbReference>
<proteinExistence type="inferred from homology"/>
<feature type="chain" id="PRO_5012753123" evidence="16">
    <location>
        <begin position="19"/>
        <end position="702"/>
    </location>
</feature>
<dbReference type="InterPro" id="IPR036942">
    <property type="entry name" value="Beta-barrel_TonB_sf"/>
</dbReference>
<dbReference type="FunFam" id="2.170.130.10:FF:000001">
    <property type="entry name" value="Catecholate siderophore TonB-dependent receptor"/>
    <property type="match status" value="1"/>
</dbReference>
<keyword evidence="10 15" id="KW-0798">TonB box</keyword>
<evidence type="ECO:0000256" key="8">
    <source>
        <dbReference type="ARBA" id="ARBA00023004"/>
    </source>
</evidence>
<dbReference type="GO" id="GO:0015344">
    <property type="term" value="F:siderophore uptake transmembrane transporter activity"/>
    <property type="evidence" value="ECO:0007669"/>
    <property type="project" value="TreeGrafter"/>
</dbReference>
<evidence type="ECO:0000256" key="2">
    <source>
        <dbReference type="ARBA" id="ARBA00009810"/>
    </source>
</evidence>
<protein>
    <submittedName>
        <fullName evidence="19">TonB-dependent siderophore receptor</fullName>
    </submittedName>
</protein>
<keyword evidence="4 14" id="KW-1134">Transmembrane beta strand</keyword>
<dbReference type="InterPro" id="IPR037066">
    <property type="entry name" value="Plug_dom_sf"/>
</dbReference>
<reference evidence="19" key="1">
    <citation type="submission" date="2017-12" db="EMBL/GenBank/DDBJ databases">
        <title>FDA dAtabase for Regulatory Grade micrObial Sequences (FDA-ARGOS): Supporting development and validation of Infectious Disease Dx tests.</title>
        <authorList>
            <person name="Campos J."/>
            <person name="Goldberg B."/>
            <person name="Tallon L."/>
            <person name="Sadzewicz L."/>
            <person name="Sengamalay N."/>
            <person name="Ott S."/>
            <person name="Godinez A."/>
            <person name="Nagaraj S."/>
            <person name="Vyas G."/>
            <person name="Aluvathingal J."/>
            <person name="Nadendla S."/>
            <person name="Geyer C."/>
            <person name="Nandy P."/>
            <person name="Hobson J."/>
            <person name="Sichtig H."/>
        </authorList>
    </citation>
    <scope>NUCLEOTIDE SEQUENCE</scope>
    <source>
        <strain evidence="19">FDAARGOS_252</strain>
        <plasmid evidence="19">unnamed1</plasmid>
    </source>
</reference>
<keyword evidence="7 16" id="KW-0732">Signal</keyword>
<sequence>MLSARFLFLAGTSALALAIPAAAQTADTTDTETVVLDEIVLDATAPTRGYVVPTTQIATKTETSVLETQQSVSVVTGQQIRDQGATSVGQALRYSAGAVAEPYGATPGFDEPNIRGFGSNNSQYLNGLRFIRKFGAPSYELYGLERVELLRGPSSALYGAGSPGGIVNLVQKHAQPEDFAEAGVGYGSFGDASLFFDVNRAASDVLAWRLTGQISKTEEQVEEVTNDRQYLATALRWQMDEVSTLDLLLSYQKDSPISPAGVPYALTQIADGDDLREFYAGYPDETDSDRRMLNLGVEYGRDLDNGWRLEQSFRYQKFDWDYNIFTSSRLSDDGGSIVLTQTDQEESGNTLNADTRLTGEVTTGAATHRLLVGIDALRYSFDNTTVFSTPLSTIDWRDPDLGGFRPGPAWYTKNEDLTITQVGIYAQDEISWDNWRMSLGLRHSWVKQTGTVTVNGIESDGYQKDNATTGRIGLSYVFDNGVAPYVSYSTSFDPEIGTDRAGNAFEPTEGKQWEVGVKYQPSDAILLTAAYYDLKQDNLIRYDAADLPVQSGEVRARGLELEATAELAQGWDIRAAYAYTDTRLSGDVAPETDPTAIFYDGNRAANSPYHMASLWLVRDFDNGFRLGGGVRYVGERYGDDANNYPLDSNTLVDLGASYTRDNIVASLNVLNLTDKTYLASCSQFYCNYGEGREIQARLSYKW</sequence>
<dbReference type="Pfam" id="PF07715">
    <property type="entry name" value="Plug"/>
    <property type="match status" value="1"/>
</dbReference>
<dbReference type="PROSITE" id="PS52016">
    <property type="entry name" value="TONB_DEPENDENT_REC_3"/>
    <property type="match status" value="1"/>
</dbReference>
<keyword evidence="6 14" id="KW-0812">Transmembrane</keyword>
<dbReference type="GO" id="GO:0009279">
    <property type="term" value="C:cell outer membrane"/>
    <property type="evidence" value="ECO:0007669"/>
    <property type="project" value="UniProtKB-SubCell"/>
</dbReference>
<evidence type="ECO:0000256" key="5">
    <source>
        <dbReference type="ARBA" id="ARBA00022496"/>
    </source>
</evidence>
<evidence type="ECO:0000256" key="14">
    <source>
        <dbReference type="PROSITE-ProRule" id="PRU01360"/>
    </source>
</evidence>
<dbReference type="SUPFAM" id="SSF56935">
    <property type="entry name" value="Porins"/>
    <property type="match status" value="1"/>
</dbReference>
<evidence type="ECO:0000256" key="15">
    <source>
        <dbReference type="RuleBase" id="RU003357"/>
    </source>
</evidence>
<dbReference type="CDD" id="cd01347">
    <property type="entry name" value="ligand_gated_channel"/>
    <property type="match status" value="1"/>
</dbReference>
<dbReference type="PANTHER" id="PTHR32552">
    <property type="entry name" value="FERRICHROME IRON RECEPTOR-RELATED"/>
    <property type="match status" value="1"/>
</dbReference>
<dbReference type="Pfam" id="PF00593">
    <property type="entry name" value="TonB_dep_Rec_b-barrel"/>
    <property type="match status" value="1"/>
</dbReference>
<comment type="similarity">
    <text evidence="2 14 15">Belongs to the TonB-dependent receptor family.</text>
</comment>
<dbReference type="KEGG" id="pye:A6J80_01255"/>
<gene>
    <name evidence="19" type="ORF">A6J80_01255</name>
</gene>
<evidence type="ECO:0000259" key="18">
    <source>
        <dbReference type="Pfam" id="PF07715"/>
    </source>
</evidence>
<evidence type="ECO:0000256" key="7">
    <source>
        <dbReference type="ARBA" id="ARBA00022729"/>
    </source>
</evidence>
<evidence type="ECO:0000256" key="6">
    <source>
        <dbReference type="ARBA" id="ARBA00022692"/>
    </source>
</evidence>
<accession>A0A1V0GMY8</accession>
<keyword evidence="13 14" id="KW-0998">Cell outer membrane</keyword>
<dbReference type="InterPro" id="IPR000531">
    <property type="entry name" value="Beta-barrel_TonB"/>
</dbReference>
<evidence type="ECO:0000256" key="3">
    <source>
        <dbReference type="ARBA" id="ARBA00022448"/>
    </source>
</evidence>
<evidence type="ECO:0000259" key="17">
    <source>
        <dbReference type="Pfam" id="PF00593"/>
    </source>
</evidence>
<feature type="signal peptide" evidence="16">
    <location>
        <begin position="1"/>
        <end position="18"/>
    </location>
</feature>
<dbReference type="EMBL" id="CP020441">
    <property type="protein sequence ID" value="ARC35180.1"/>
    <property type="molecule type" value="Genomic_DNA"/>
</dbReference>
<dbReference type="Gene3D" id="2.170.130.10">
    <property type="entry name" value="TonB-dependent receptor, plug domain"/>
    <property type="match status" value="1"/>
</dbReference>
<evidence type="ECO:0000256" key="10">
    <source>
        <dbReference type="ARBA" id="ARBA00023077"/>
    </source>
</evidence>
<dbReference type="InterPro" id="IPR010105">
    <property type="entry name" value="TonB_sidphr_rcpt"/>
</dbReference>
<keyword evidence="9" id="KW-0406">Ion transport</keyword>
<keyword evidence="5" id="KW-0410">Iron transport</keyword>
<organism evidence="19 20">
    <name type="scientific">Paracoccus yeei</name>
    <dbReference type="NCBI Taxonomy" id="147645"/>
    <lineage>
        <taxon>Bacteria</taxon>
        <taxon>Pseudomonadati</taxon>
        <taxon>Pseudomonadota</taxon>
        <taxon>Alphaproteobacteria</taxon>
        <taxon>Rhodobacterales</taxon>
        <taxon>Paracoccaceae</taxon>
        <taxon>Paracoccus</taxon>
    </lineage>
</organism>
<dbReference type="Gene3D" id="2.40.170.20">
    <property type="entry name" value="TonB-dependent receptor, beta-barrel domain"/>
    <property type="match status" value="1"/>
</dbReference>
<feature type="domain" description="TonB-dependent receptor-like beta-barrel" evidence="17">
    <location>
        <begin position="237"/>
        <end position="672"/>
    </location>
</feature>
<keyword evidence="3 14" id="KW-0813">Transport</keyword>
<keyword evidence="12 19" id="KW-0675">Receptor</keyword>
<dbReference type="RefSeq" id="WP_080620181.1">
    <property type="nucleotide sequence ID" value="NZ_CAWMZI010000002.1"/>
</dbReference>
<dbReference type="GO" id="GO:0015891">
    <property type="term" value="P:siderophore transport"/>
    <property type="evidence" value="ECO:0007669"/>
    <property type="project" value="InterPro"/>
</dbReference>